<dbReference type="InterPro" id="IPR018867">
    <property type="entry name" value="Cell_div_borealin"/>
</dbReference>
<evidence type="ECO:0000256" key="9">
    <source>
        <dbReference type="ARBA" id="ARBA00023328"/>
    </source>
</evidence>
<evidence type="ECO:0000256" key="6">
    <source>
        <dbReference type="ARBA" id="ARBA00022776"/>
    </source>
</evidence>
<feature type="compositionally biased region" description="Polar residues" evidence="10">
    <location>
        <begin position="224"/>
        <end position="234"/>
    </location>
</feature>
<dbReference type="PANTHER" id="PTHR16040">
    <property type="entry name" value="AUSTRALIN, ISOFORM A-RELATED"/>
    <property type="match status" value="1"/>
</dbReference>
<organism evidence="12 13">
    <name type="scientific">Diaporthe vaccinii</name>
    <dbReference type="NCBI Taxonomy" id="105482"/>
    <lineage>
        <taxon>Eukaryota</taxon>
        <taxon>Fungi</taxon>
        <taxon>Dikarya</taxon>
        <taxon>Ascomycota</taxon>
        <taxon>Pezizomycotina</taxon>
        <taxon>Sordariomycetes</taxon>
        <taxon>Sordariomycetidae</taxon>
        <taxon>Diaporthales</taxon>
        <taxon>Diaporthaceae</taxon>
        <taxon>Diaporthe</taxon>
        <taxon>Diaporthe eres species complex</taxon>
    </lineage>
</organism>
<feature type="region of interest" description="Disordered" evidence="10">
    <location>
        <begin position="1"/>
        <end position="58"/>
    </location>
</feature>
<reference evidence="12 13" key="1">
    <citation type="submission" date="2024-03" db="EMBL/GenBank/DDBJ databases">
        <title>A high-quality draft genome sequence of Diaporthe vaccinii, a causative agent of upright dieback and viscid rot disease in cranberry plants.</title>
        <authorList>
            <person name="Sarrasin M."/>
            <person name="Lang B.F."/>
            <person name="Burger G."/>
        </authorList>
    </citation>
    <scope>NUCLEOTIDE SEQUENCE [LARGE SCALE GENOMIC DNA]</scope>
    <source>
        <strain evidence="12 13">IS7</strain>
    </source>
</reference>
<keyword evidence="9" id="KW-0137">Centromere</keyword>
<feature type="compositionally biased region" description="Low complexity" evidence="10">
    <location>
        <begin position="374"/>
        <end position="395"/>
    </location>
</feature>
<comment type="subcellular location">
    <subcellularLocation>
        <location evidence="2">Chromosome</location>
        <location evidence="2">Centromere</location>
    </subcellularLocation>
    <subcellularLocation>
        <location evidence="1">Nucleus</location>
    </subcellularLocation>
</comment>
<comment type="similarity">
    <text evidence="3">Belongs to the borealin family.</text>
</comment>
<evidence type="ECO:0000256" key="3">
    <source>
        <dbReference type="ARBA" id="ARBA00009914"/>
    </source>
</evidence>
<proteinExistence type="inferred from homology"/>
<dbReference type="Proteomes" id="UP001600888">
    <property type="component" value="Unassembled WGS sequence"/>
</dbReference>
<dbReference type="Pfam" id="PF10444">
    <property type="entry name" value="Nbl1_Borealin_N"/>
    <property type="match status" value="1"/>
</dbReference>
<evidence type="ECO:0000256" key="8">
    <source>
        <dbReference type="ARBA" id="ARBA00023306"/>
    </source>
</evidence>
<evidence type="ECO:0000256" key="1">
    <source>
        <dbReference type="ARBA" id="ARBA00004123"/>
    </source>
</evidence>
<feature type="compositionally biased region" description="Polar residues" evidence="10">
    <location>
        <begin position="252"/>
        <end position="268"/>
    </location>
</feature>
<feature type="region of interest" description="Disordered" evidence="10">
    <location>
        <begin position="113"/>
        <end position="402"/>
    </location>
</feature>
<feature type="compositionally biased region" description="Polar residues" evidence="10">
    <location>
        <begin position="277"/>
        <end position="286"/>
    </location>
</feature>
<keyword evidence="8" id="KW-0131">Cell cycle</keyword>
<name>A0ABR4F0Y7_9PEZI</name>
<protein>
    <recommendedName>
        <fullName evidence="11">Borealin N-terminal domain-containing protein</fullName>
    </recommendedName>
</protein>
<feature type="domain" description="Borealin N-terminal" evidence="11">
    <location>
        <begin position="58"/>
        <end position="114"/>
    </location>
</feature>
<evidence type="ECO:0000313" key="13">
    <source>
        <dbReference type="Proteomes" id="UP001600888"/>
    </source>
</evidence>
<comment type="caution">
    <text evidence="12">The sequence shown here is derived from an EMBL/GenBank/DDBJ whole genome shotgun (WGS) entry which is preliminary data.</text>
</comment>
<keyword evidence="4" id="KW-0158">Chromosome</keyword>
<accession>A0ABR4F0Y7</accession>
<keyword evidence="7" id="KW-0539">Nucleus</keyword>
<feature type="compositionally biased region" description="Low complexity" evidence="10">
    <location>
        <begin position="155"/>
        <end position="169"/>
    </location>
</feature>
<evidence type="ECO:0000313" key="12">
    <source>
        <dbReference type="EMBL" id="KAL2288348.1"/>
    </source>
</evidence>
<evidence type="ECO:0000256" key="7">
    <source>
        <dbReference type="ARBA" id="ARBA00023242"/>
    </source>
</evidence>
<feature type="compositionally biased region" description="Low complexity" evidence="10">
    <location>
        <begin position="287"/>
        <end position="362"/>
    </location>
</feature>
<evidence type="ECO:0000256" key="5">
    <source>
        <dbReference type="ARBA" id="ARBA00022618"/>
    </source>
</evidence>
<keyword evidence="13" id="KW-1185">Reference proteome</keyword>
<gene>
    <name evidence="12" type="ORF">FJTKL_04388</name>
</gene>
<dbReference type="EMBL" id="JBAWTH010000017">
    <property type="protein sequence ID" value="KAL2288348.1"/>
    <property type="molecule type" value="Genomic_DNA"/>
</dbReference>
<dbReference type="InterPro" id="IPR018851">
    <property type="entry name" value="Borealin_N"/>
</dbReference>
<dbReference type="PANTHER" id="PTHR16040:SF7">
    <property type="entry name" value="AUSTRALIN, ISOFORM A-RELATED"/>
    <property type="match status" value="1"/>
</dbReference>
<sequence>MTPSQRTKGQSDESAPAAGQVENAHGAPEQRIATKAGSSCAAQESPRKKQATGISMGQKQALVDNLQLEITERARKLRAQYNLQAQGLRTRIEIRVNRIPMALRKSKMGELADKHKNGQHPQLSKPTPSAFPSSVSRPPPVPAKDTPGSRPVSQATSHTTTTTAAATTSKRGPGRPPKRTSDQISGAGKENENESAELEQPKKRTRGHPPPPAESTKASRVLSPASSNIRTLPRTTPGGKSFMSRPGLNTVAGPSSPTKQHSSSNLFSNLAEKARSTRTAATGRKQTASTSTAASSTEGSARGRKAATGATTSAAASKTARRVSGISESSEGSTSTVVKKGTGRAAQAAAKETAPAPATKRTVMGTIRRGVAGAGTTKKAAAAKSTKTPASTATGRVLRNRS</sequence>
<evidence type="ECO:0000256" key="10">
    <source>
        <dbReference type="SAM" id="MobiDB-lite"/>
    </source>
</evidence>
<evidence type="ECO:0000259" key="11">
    <source>
        <dbReference type="Pfam" id="PF10444"/>
    </source>
</evidence>
<keyword evidence="5" id="KW-0132">Cell division</keyword>
<keyword evidence="6" id="KW-0498">Mitosis</keyword>
<evidence type="ECO:0000256" key="4">
    <source>
        <dbReference type="ARBA" id="ARBA00022454"/>
    </source>
</evidence>
<evidence type="ECO:0000256" key="2">
    <source>
        <dbReference type="ARBA" id="ARBA00004584"/>
    </source>
</evidence>